<keyword evidence="1" id="KW-0472">Membrane</keyword>
<feature type="transmembrane region" description="Helical" evidence="1">
    <location>
        <begin position="201"/>
        <end position="220"/>
    </location>
</feature>
<proteinExistence type="predicted"/>
<evidence type="ECO:0000256" key="1">
    <source>
        <dbReference type="SAM" id="Phobius"/>
    </source>
</evidence>
<reference evidence="4" key="1">
    <citation type="submission" date="2018-05" db="EMBL/GenBank/DDBJ databases">
        <authorList>
            <person name="Du Z."/>
            <person name="Wang X."/>
        </authorList>
    </citation>
    <scope>NUCLEOTIDE SEQUENCE [LARGE SCALE GENOMIC DNA]</scope>
    <source>
        <strain evidence="4">CQN31</strain>
    </source>
</reference>
<gene>
    <name evidence="3" type="ORF">DFH01_19200</name>
</gene>
<evidence type="ECO:0008006" key="5">
    <source>
        <dbReference type="Google" id="ProtNLM"/>
    </source>
</evidence>
<keyword evidence="4" id="KW-1185">Reference proteome</keyword>
<name>A0A317FDT3_9PROT</name>
<feature type="chain" id="PRO_5016363583" description="VPLPA-CTERM sorting domain-containing protein" evidence="2">
    <location>
        <begin position="18"/>
        <end position="225"/>
    </location>
</feature>
<organism evidence="3 4">
    <name type="scientific">Falsiroseomonas bella</name>
    <dbReference type="NCBI Taxonomy" id="2184016"/>
    <lineage>
        <taxon>Bacteria</taxon>
        <taxon>Pseudomonadati</taxon>
        <taxon>Pseudomonadota</taxon>
        <taxon>Alphaproteobacteria</taxon>
        <taxon>Acetobacterales</taxon>
        <taxon>Roseomonadaceae</taxon>
        <taxon>Falsiroseomonas</taxon>
    </lineage>
</organism>
<dbReference type="EMBL" id="QGNA01000004">
    <property type="protein sequence ID" value="PWS35716.1"/>
    <property type="molecule type" value="Genomic_DNA"/>
</dbReference>
<comment type="caution">
    <text evidence="3">The sequence shown here is derived from an EMBL/GenBank/DDBJ whole genome shotgun (WGS) entry which is preliminary data.</text>
</comment>
<accession>A0A317FDT3</accession>
<keyword evidence="2" id="KW-0732">Signal</keyword>
<evidence type="ECO:0000313" key="4">
    <source>
        <dbReference type="Proteomes" id="UP000245765"/>
    </source>
</evidence>
<dbReference type="Gene3D" id="3.40.50.2300">
    <property type="match status" value="1"/>
</dbReference>
<dbReference type="AlphaFoldDB" id="A0A317FDT3"/>
<feature type="signal peptide" evidence="2">
    <location>
        <begin position="1"/>
        <end position="17"/>
    </location>
</feature>
<sequence length="225" mass="23278">MAGVSLMALALALPASASTITARKIGFSDGDRQIIINDGQADERVTRAGRYVLTTTTLQELFLWCVDIFNSVSPGVFPLPGQIYETGDLTNDGDTPPNALSSDQISRVNGLVADGNDALAGSPVDAAAVSAAFQAAIWQTIYPTMTFTSSNQTLQAMITALNDDDTFAGGGGILYTPVDANGEPVESQKLFGSAPQPVNPVPTPAAIGLFGFALAGLLVARRATA</sequence>
<evidence type="ECO:0000313" key="3">
    <source>
        <dbReference type="EMBL" id="PWS35716.1"/>
    </source>
</evidence>
<protein>
    <recommendedName>
        <fullName evidence="5">VPLPA-CTERM sorting domain-containing protein</fullName>
    </recommendedName>
</protein>
<dbReference type="OrthoDB" id="7844829at2"/>
<keyword evidence="1" id="KW-1133">Transmembrane helix</keyword>
<dbReference type="Proteomes" id="UP000245765">
    <property type="component" value="Unassembled WGS sequence"/>
</dbReference>
<keyword evidence="1" id="KW-0812">Transmembrane</keyword>
<dbReference type="RefSeq" id="WP_109872082.1">
    <property type="nucleotide sequence ID" value="NZ_QGNA01000004.1"/>
</dbReference>
<evidence type="ECO:0000256" key="2">
    <source>
        <dbReference type="SAM" id="SignalP"/>
    </source>
</evidence>